<dbReference type="RefSeq" id="WP_044886497.1">
    <property type="nucleotide sequence ID" value="NZ_JYFN01000032.1"/>
</dbReference>
<name>A0A0D8BBT2_9ACTN</name>
<dbReference type="EMBL" id="JYFN01000032">
    <property type="protein sequence ID" value="KJE21723.1"/>
    <property type="molecule type" value="Genomic_DNA"/>
</dbReference>
<organism evidence="1 2">
    <name type="scientific">Frankia torreyi</name>
    <dbReference type="NCBI Taxonomy" id="1856"/>
    <lineage>
        <taxon>Bacteria</taxon>
        <taxon>Bacillati</taxon>
        <taxon>Actinomycetota</taxon>
        <taxon>Actinomycetes</taxon>
        <taxon>Frankiales</taxon>
        <taxon>Frankiaceae</taxon>
        <taxon>Frankia</taxon>
    </lineage>
</organism>
<comment type="caution">
    <text evidence="1">The sequence shown here is derived from an EMBL/GenBank/DDBJ whole genome shotgun (WGS) entry which is preliminary data.</text>
</comment>
<reference evidence="1 2" key="2">
    <citation type="journal article" date="2016" name="Genome Announc.">
        <title>Permanent Draft Genome Sequences for Two Variants of Frankia sp. Strain CpI1, the First Frankia Strain Isolated from Root Nodules of Comptonia peregrina.</title>
        <authorList>
            <person name="Oshone R."/>
            <person name="Hurst S.G.IV."/>
            <person name="Abebe-Akele F."/>
            <person name="Simpson S."/>
            <person name="Morris K."/>
            <person name="Thomas W.K."/>
            <person name="Tisa L.S."/>
        </authorList>
    </citation>
    <scope>NUCLEOTIDE SEQUENCE [LARGE SCALE GENOMIC DNA]</scope>
    <source>
        <strain evidence="2">CpI1-S</strain>
    </source>
</reference>
<reference evidence="2" key="1">
    <citation type="submission" date="2015-02" db="EMBL/GenBank/DDBJ databases">
        <title>Draft Genome of Frankia sp. CpI1-S.</title>
        <authorList>
            <person name="Oshone R.T."/>
            <person name="Ngom M."/>
            <person name="Ghodhbane-Gtari F."/>
            <person name="Gtari M."/>
            <person name="Morris K."/>
            <person name="Thomas K."/>
            <person name="Sen A."/>
            <person name="Tisa L.S."/>
        </authorList>
    </citation>
    <scope>NUCLEOTIDE SEQUENCE [LARGE SCALE GENOMIC DNA]</scope>
    <source>
        <strain evidence="2">CpI1-S</strain>
    </source>
</reference>
<dbReference type="AlphaFoldDB" id="A0A0D8BBT2"/>
<protein>
    <submittedName>
        <fullName evidence="1">Uncharacterized protein</fullName>
    </submittedName>
</protein>
<accession>A0A0D8BBT2</accession>
<proteinExistence type="predicted"/>
<gene>
    <name evidence="1" type="ORF">FF36_03927</name>
</gene>
<evidence type="ECO:0000313" key="2">
    <source>
        <dbReference type="Proteomes" id="UP000032545"/>
    </source>
</evidence>
<sequence length="129" mass="13865">MDQAPAIGTLVWRSTRITILPHLPCLGGYGRGSRVPNGPPPAGRGAETVRDAITLSPATLPGRLRRALTWERGKEMARHARLTADTGIEVFFVGREGGAGLPDRLGIGVPARILRLLRAYHGSALRCRP</sequence>
<keyword evidence="2" id="KW-1185">Reference proteome</keyword>
<dbReference type="PATRIC" id="fig|1502723.3.peg.3614"/>
<dbReference type="OrthoDB" id="9803231at2"/>
<evidence type="ECO:0000313" key="1">
    <source>
        <dbReference type="EMBL" id="KJE21723.1"/>
    </source>
</evidence>
<dbReference type="Proteomes" id="UP000032545">
    <property type="component" value="Unassembled WGS sequence"/>
</dbReference>